<gene>
    <name evidence="1" type="ORF">A2227_07845</name>
</gene>
<evidence type="ECO:0000313" key="2">
    <source>
        <dbReference type="Proteomes" id="UP000178367"/>
    </source>
</evidence>
<organism evidence="1 2">
    <name type="scientific">Candidatus Falkowbacteria bacterium RIFOXYA2_FULL_47_19</name>
    <dbReference type="NCBI Taxonomy" id="1797994"/>
    <lineage>
        <taxon>Bacteria</taxon>
        <taxon>Candidatus Falkowiibacteriota</taxon>
    </lineage>
</organism>
<reference evidence="1 2" key="1">
    <citation type="journal article" date="2016" name="Nat. Commun.">
        <title>Thousands of microbial genomes shed light on interconnected biogeochemical processes in an aquifer system.</title>
        <authorList>
            <person name="Anantharaman K."/>
            <person name="Brown C.T."/>
            <person name="Hug L.A."/>
            <person name="Sharon I."/>
            <person name="Castelle C.J."/>
            <person name="Probst A.J."/>
            <person name="Thomas B.C."/>
            <person name="Singh A."/>
            <person name="Wilkins M.J."/>
            <person name="Karaoz U."/>
            <person name="Brodie E.L."/>
            <person name="Williams K.H."/>
            <person name="Hubbard S.S."/>
            <person name="Banfield J.F."/>
        </authorList>
    </citation>
    <scope>NUCLEOTIDE SEQUENCE [LARGE SCALE GENOMIC DNA]</scope>
</reference>
<sequence>MLKLNDQKKSLLKLYQLENIYSNLRLAYRMWGKSLTPTKYKKSLSGRFYVGWLNEKLGKLFLEYLVNKLN</sequence>
<protein>
    <submittedName>
        <fullName evidence="1">Uncharacterized protein</fullName>
    </submittedName>
</protein>
<proteinExistence type="predicted"/>
<dbReference type="AlphaFoldDB" id="A0A1F5SG74"/>
<comment type="caution">
    <text evidence="1">The sequence shown here is derived from an EMBL/GenBank/DDBJ whole genome shotgun (WGS) entry which is preliminary data.</text>
</comment>
<dbReference type="Proteomes" id="UP000178367">
    <property type="component" value="Unassembled WGS sequence"/>
</dbReference>
<dbReference type="EMBL" id="MFGB01000022">
    <property type="protein sequence ID" value="OGF25281.1"/>
    <property type="molecule type" value="Genomic_DNA"/>
</dbReference>
<accession>A0A1F5SG74</accession>
<name>A0A1F5SG74_9BACT</name>
<evidence type="ECO:0000313" key="1">
    <source>
        <dbReference type="EMBL" id="OGF25281.1"/>
    </source>
</evidence>